<name>A0AAE1HN01_9NEOP</name>
<evidence type="ECO:0000256" key="1">
    <source>
        <dbReference type="SAM" id="MobiDB-lite"/>
    </source>
</evidence>
<dbReference type="Proteomes" id="UP001219518">
    <property type="component" value="Unassembled WGS sequence"/>
</dbReference>
<feature type="region of interest" description="Disordered" evidence="1">
    <location>
        <begin position="1"/>
        <end position="32"/>
    </location>
</feature>
<accession>A0AAE1HN01</accession>
<reference evidence="2" key="1">
    <citation type="submission" date="2021-07" db="EMBL/GenBank/DDBJ databases">
        <authorList>
            <person name="Catto M.A."/>
            <person name="Jacobson A."/>
            <person name="Kennedy G."/>
            <person name="Labadie P."/>
            <person name="Hunt B.G."/>
            <person name="Srinivasan R."/>
        </authorList>
    </citation>
    <scope>NUCLEOTIDE SEQUENCE</scope>
    <source>
        <strain evidence="2">PL_HMW_Pooled</strain>
        <tissue evidence="2">Head</tissue>
    </source>
</reference>
<comment type="caution">
    <text evidence="2">The sequence shown here is derived from an EMBL/GenBank/DDBJ whole genome shotgun (WGS) entry which is preliminary data.</text>
</comment>
<feature type="non-terminal residue" evidence="2">
    <location>
        <position position="1"/>
    </location>
</feature>
<evidence type="ECO:0000313" key="2">
    <source>
        <dbReference type="EMBL" id="KAK3924317.1"/>
    </source>
</evidence>
<sequence length="86" mass="9572">MQNWQPFKWNQTGADSTLRHRRRKASTSDDPLSPLSLKLKFVRCSRQLRMLPCPAATCCRCCHLPQPGAAGAAWLSFGKGEKQGEG</sequence>
<dbReference type="EMBL" id="JAHWGI010001172">
    <property type="protein sequence ID" value="KAK3924317.1"/>
    <property type="molecule type" value="Genomic_DNA"/>
</dbReference>
<evidence type="ECO:0000313" key="3">
    <source>
        <dbReference type="Proteomes" id="UP001219518"/>
    </source>
</evidence>
<gene>
    <name evidence="2" type="ORF">KUF71_012284</name>
</gene>
<organism evidence="2 3">
    <name type="scientific">Frankliniella fusca</name>
    <dbReference type="NCBI Taxonomy" id="407009"/>
    <lineage>
        <taxon>Eukaryota</taxon>
        <taxon>Metazoa</taxon>
        <taxon>Ecdysozoa</taxon>
        <taxon>Arthropoda</taxon>
        <taxon>Hexapoda</taxon>
        <taxon>Insecta</taxon>
        <taxon>Pterygota</taxon>
        <taxon>Neoptera</taxon>
        <taxon>Paraneoptera</taxon>
        <taxon>Thysanoptera</taxon>
        <taxon>Terebrantia</taxon>
        <taxon>Thripoidea</taxon>
        <taxon>Thripidae</taxon>
        <taxon>Frankliniella</taxon>
    </lineage>
</organism>
<protein>
    <submittedName>
        <fullName evidence="2">5-oxoprolinase subunit A</fullName>
    </submittedName>
</protein>
<feature type="compositionally biased region" description="Polar residues" evidence="1">
    <location>
        <begin position="1"/>
        <end position="15"/>
    </location>
</feature>
<reference evidence="2" key="2">
    <citation type="journal article" date="2023" name="BMC Genomics">
        <title>Pest status, molecular evolution, and epigenetic factors derived from the genome assembly of Frankliniella fusca, a thysanopteran phytovirus vector.</title>
        <authorList>
            <person name="Catto M.A."/>
            <person name="Labadie P.E."/>
            <person name="Jacobson A.L."/>
            <person name="Kennedy G.G."/>
            <person name="Srinivasan R."/>
            <person name="Hunt B.G."/>
        </authorList>
    </citation>
    <scope>NUCLEOTIDE SEQUENCE</scope>
    <source>
        <strain evidence="2">PL_HMW_Pooled</strain>
    </source>
</reference>
<dbReference type="AlphaFoldDB" id="A0AAE1HN01"/>
<proteinExistence type="predicted"/>
<keyword evidence="3" id="KW-1185">Reference proteome</keyword>